<proteinExistence type="predicted"/>
<dbReference type="AlphaFoldDB" id="A0A6V7PB33"/>
<gene>
    <name evidence="1" type="ORF">CB5_LOCUS11214</name>
</gene>
<name>A0A6V7PB33_ANACO</name>
<evidence type="ECO:0000313" key="1">
    <source>
        <dbReference type="EMBL" id="CAD1828003.1"/>
    </source>
</evidence>
<protein>
    <submittedName>
        <fullName evidence="1">Uncharacterized protein</fullName>
    </submittedName>
</protein>
<reference evidence="1" key="1">
    <citation type="submission" date="2020-07" db="EMBL/GenBank/DDBJ databases">
        <authorList>
            <person name="Lin J."/>
        </authorList>
    </citation>
    <scope>NUCLEOTIDE SEQUENCE</scope>
</reference>
<dbReference type="EMBL" id="LR862147">
    <property type="protein sequence ID" value="CAD1828003.1"/>
    <property type="molecule type" value="Genomic_DNA"/>
</dbReference>
<organism evidence="1">
    <name type="scientific">Ananas comosus var. bracteatus</name>
    <name type="common">red pineapple</name>
    <dbReference type="NCBI Taxonomy" id="296719"/>
    <lineage>
        <taxon>Eukaryota</taxon>
        <taxon>Viridiplantae</taxon>
        <taxon>Streptophyta</taxon>
        <taxon>Embryophyta</taxon>
        <taxon>Tracheophyta</taxon>
        <taxon>Spermatophyta</taxon>
        <taxon>Magnoliopsida</taxon>
        <taxon>Liliopsida</taxon>
        <taxon>Poales</taxon>
        <taxon>Bromeliaceae</taxon>
        <taxon>Bromelioideae</taxon>
        <taxon>Ananas</taxon>
    </lineage>
</organism>
<sequence length="649" mass="73488">MCKVKLRDSVNKPEELLKPLAAQPPLLRPAYNALNAYTAPTEMGSTAEAAEDTAHNSKENIDHDLIEGAAASKRAPMQGRCYGYGEENIIGKQCKNSSLHVLQTQKKVEMGVESETAKEEERELQKVDEGNVYEAIGIKESDNQTQLILNDDRNLHSLIDFGIAKATQVEFTTFATLRTIADCDHKMLNKSYYPQFARNKREHQLLADSRKLGLKDSDAVLGVYWMKEFRQVPFDPGPNKVTIHSIEEASHMPNITNEMPMVIKHRAQLLAAQPYRIKPEATMEKTHACIQKPHREITDSTQKKEIVAILLEVNNQLHTNSFPKMDFLMFSGNNLRNWIGSYEQCFELHQISDQQEKSDDLRARMLTAVKEVEQKHKTNLQSEANRMCKVKLRDSVNKPEELLKPLAAQPPLLRPAYNALNAYTAPTEMGSTAEAAEDTAHNSKENIDHDLIEGAAASKRAPMQGRCYGYGEENIIGKQCKNSSLHVLQTQKKVEMGVESETAKEEERELQKVDEGNVYEAIGIKESDNQTQLILNDDRNLHSLIDFGIAKATQVEFTTFATLRTIADCDHKMLNKSYYPQFARNKREHQLLADSRKLGLKDSDAVLGVYWMKEFRQVPFDPGPNKVTIHSIEEASHMPNITNEMPMWK</sequence>
<accession>A0A6V7PB33</accession>